<organism evidence="7 8">
    <name type="scientific">Flavobacterium qiangtangense</name>
    <dbReference type="NCBI Taxonomy" id="1442595"/>
    <lineage>
        <taxon>Bacteria</taxon>
        <taxon>Pseudomonadati</taxon>
        <taxon>Bacteroidota</taxon>
        <taxon>Flavobacteriia</taxon>
        <taxon>Flavobacteriales</taxon>
        <taxon>Flavobacteriaceae</taxon>
        <taxon>Flavobacterium</taxon>
    </lineage>
</organism>
<dbReference type="GO" id="GO:0016874">
    <property type="term" value="F:ligase activity"/>
    <property type="evidence" value="ECO:0007669"/>
    <property type="project" value="UniProtKB-KW"/>
</dbReference>
<feature type="transmembrane region" description="Helical" evidence="5">
    <location>
        <begin position="385"/>
        <end position="404"/>
    </location>
</feature>
<accession>A0ABW1PQM9</accession>
<evidence type="ECO:0000256" key="4">
    <source>
        <dbReference type="ARBA" id="ARBA00023136"/>
    </source>
</evidence>
<evidence type="ECO:0000313" key="8">
    <source>
        <dbReference type="Proteomes" id="UP001596287"/>
    </source>
</evidence>
<keyword evidence="8" id="KW-1185">Reference proteome</keyword>
<feature type="transmembrane region" description="Helical" evidence="5">
    <location>
        <begin position="193"/>
        <end position="225"/>
    </location>
</feature>
<evidence type="ECO:0000256" key="1">
    <source>
        <dbReference type="ARBA" id="ARBA00004141"/>
    </source>
</evidence>
<feature type="transmembrane region" description="Helical" evidence="5">
    <location>
        <begin position="68"/>
        <end position="86"/>
    </location>
</feature>
<keyword evidence="3 5" id="KW-1133">Transmembrane helix</keyword>
<protein>
    <submittedName>
        <fullName evidence="7">O-antigen ligase family protein</fullName>
    </submittedName>
</protein>
<dbReference type="InterPro" id="IPR051533">
    <property type="entry name" value="WaaL-like"/>
</dbReference>
<evidence type="ECO:0000256" key="5">
    <source>
        <dbReference type="SAM" id="Phobius"/>
    </source>
</evidence>
<reference evidence="8" key="1">
    <citation type="journal article" date="2019" name="Int. J. Syst. Evol. Microbiol.">
        <title>The Global Catalogue of Microorganisms (GCM) 10K type strain sequencing project: providing services to taxonomists for standard genome sequencing and annotation.</title>
        <authorList>
            <consortium name="The Broad Institute Genomics Platform"/>
            <consortium name="The Broad Institute Genome Sequencing Center for Infectious Disease"/>
            <person name="Wu L."/>
            <person name="Ma J."/>
        </authorList>
    </citation>
    <scope>NUCLEOTIDE SEQUENCE [LARGE SCALE GENOMIC DNA]</scope>
    <source>
        <strain evidence="8">CCUG 49679</strain>
    </source>
</reference>
<keyword evidence="2 5" id="KW-0812">Transmembrane</keyword>
<keyword evidence="7" id="KW-0436">Ligase</keyword>
<comment type="subcellular location">
    <subcellularLocation>
        <location evidence="1">Membrane</location>
        <topology evidence="1">Multi-pass membrane protein</topology>
    </subcellularLocation>
</comment>
<evidence type="ECO:0000256" key="3">
    <source>
        <dbReference type="ARBA" id="ARBA00022989"/>
    </source>
</evidence>
<feature type="transmembrane region" description="Helical" evidence="5">
    <location>
        <begin position="92"/>
        <end position="111"/>
    </location>
</feature>
<dbReference type="Proteomes" id="UP001596287">
    <property type="component" value="Unassembled WGS sequence"/>
</dbReference>
<feature type="domain" description="O-antigen ligase-related" evidence="6">
    <location>
        <begin position="193"/>
        <end position="368"/>
    </location>
</feature>
<comment type="caution">
    <text evidence="7">The sequence shown here is derived from an EMBL/GenBank/DDBJ whole genome shotgun (WGS) entry which is preliminary data.</text>
</comment>
<feature type="transmembrane region" description="Helical" evidence="5">
    <location>
        <begin position="163"/>
        <end position="181"/>
    </location>
</feature>
<feature type="transmembrane region" description="Helical" evidence="5">
    <location>
        <begin position="123"/>
        <end position="143"/>
    </location>
</feature>
<feature type="transmembrane region" description="Helical" evidence="5">
    <location>
        <begin position="24"/>
        <end position="56"/>
    </location>
</feature>
<gene>
    <name evidence="7" type="ORF">ACFPVY_12220</name>
</gene>
<dbReference type="PANTHER" id="PTHR37422">
    <property type="entry name" value="TEICHURONIC ACID BIOSYNTHESIS PROTEIN TUAE"/>
    <property type="match status" value="1"/>
</dbReference>
<dbReference type="EMBL" id="JBHSQB010000009">
    <property type="protein sequence ID" value="MFC6097411.1"/>
    <property type="molecule type" value="Genomic_DNA"/>
</dbReference>
<name>A0ABW1PQM9_9FLAO</name>
<feature type="transmembrane region" description="Helical" evidence="5">
    <location>
        <begin position="356"/>
        <end position="373"/>
    </location>
</feature>
<feature type="transmembrane region" description="Helical" evidence="5">
    <location>
        <begin position="231"/>
        <end position="249"/>
    </location>
</feature>
<dbReference type="InterPro" id="IPR007016">
    <property type="entry name" value="O-antigen_ligase-rel_domated"/>
</dbReference>
<keyword evidence="4 5" id="KW-0472">Membrane</keyword>
<evidence type="ECO:0000259" key="6">
    <source>
        <dbReference type="Pfam" id="PF04932"/>
    </source>
</evidence>
<dbReference type="RefSeq" id="WP_379792372.1">
    <property type="nucleotide sequence ID" value="NZ_JBHSQB010000009.1"/>
</dbReference>
<proteinExistence type="predicted"/>
<evidence type="ECO:0000313" key="7">
    <source>
        <dbReference type="EMBL" id="MFC6097411.1"/>
    </source>
</evidence>
<sequence>MSNIYNFLRKVYQDLREETKINNLFVPIILVLLTIPLNYAYNSVSVCVFSGITLLTFKKDKASLQKRLLPLMLLYVLMVISITWSWDVDKSAASIVKELPLFAIPFCFFIYKPFTKAQVNKILRYYSFGMVCFAIFYLIRATIRFITHHDYKFFFYHGLVTEDLNAIHVSIFMAMACFYFIDKKNKSIVEIAFIILLSAIIFMLASKNAMVIFLMLVFIYFFFYAKISNKIRYGSIIGIVTLLVSFSFVKQIRERFLVEINTNITENTLASGAVMNTSIRQAWTNESFTENNFFPGAAFRVYQVRIFLEMIHEDSIFFTGYGLNASHIKIEEKARQYKIHPGYATYNFHNQYIQNFAELGIFGLLLLLILLYLNTQKAFSTKNFVHIAFAILMIMLFLTESFLWRQRGVIYFAVLYCLFNANGQIKANEKTI</sequence>
<dbReference type="PANTHER" id="PTHR37422:SF17">
    <property type="entry name" value="O-ANTIGEN LIGASE"/>
    <property type="match status" value="1"/>
</dbReference>
<dbReference type="Pfam" id="PF04932">
    <property type="entry name" value="Wzy_C"/>
    <property type="match status" value="1"/>
</dbReference>
<evidence type="ECO:0000256" key="2">
    <source>
        <dbReference type="ARBA" id="ARBA00022692"/>
    </source>
</evidence>